<evidence type="ECO:0000313" key="14">
    <source>
        <dbReference type="Proteomes" id="UP001303473"/>
    </source>
</evidence>
<feature type="domain" description="C2H2-type" evidence="12">
    <location>
        <begin position="488"/>
        <end position="510"/>
    </location>
</feature>
<protein>
    <submittedName>
        <fullName evidence="13">Cutinase</fullName>
    </submittedName>
</protein>
<dbReference type="Pfam" id="PF00096">
    <property type="entry name" value="zf-C2H2"/>
    <property type="match status" value="2"/>
</dbReference>
<organism evidence="13 14">
    <name type="scientific">Diplogelasinospora grovesii</name>
    <dbReference type="NCBI Taxonomy" id="303347"/>
    <lineage>
        <taxon>Eukaryota</taxon>
        <taxon>Fungi</taxon>
        <taxon>Dikarya</taxon>
        <taxon>Ascomycota</taxon>
        <taxon>Pezizomycotina</taxon>
        <taxon>Sordariomycetes</taxon>
        <taxon>Sordariomycetidae</taxon>
        <taxon>Sordariales</taxon>
        <taxon>Diplogelasinosporaceae</taxon>
        <taxon>Diplogelasinospora</taxon>
    </lineage>
</organism>
<keyword evidence="8" id="KW-0804">Transcription</keyword>
<keyword evidence="7" id="KW-0238">DNA-binding</keyword>
<dbReference type="AlphaFoldDB" id="A0AAN6S183"/>
<evidence type="ECO:0000256" key="1">
    <source>
        <dbReference type="ARBA" id="ARBA00004123"/>
    </source>
</evidence>
<comment type="subcellular location">
    <subcellularLocation>
        <location evidence="1">Nucleus</location>
    </subcellularLocation>
</comment>
<dbReference type="GO" id="GO:0000981">
    <property type="term" value="F:DNA-binding transcription factor activity, RNA polymerase II-specific"/>
    <property type="evidence" value="ECO:0007669"/>
    <property type="project" value="InterPro"/>
</dbReference>
<keyword evidence="2" id="KW-0479">Metal-binding</keyword>
<gene>
    <name evidence="13" type="ORF">QBC46DRAFT_37479</name>
</gene>
<proteinExistence type="predicted"/>
<feature type="region of interest" description="Disordered" evidence="11">
    <location>
        <begin position="353"/>
        <end position="453"/>
    </location>
</feature>
<dbReference type="PROSITE" id="PS50157">
    <property type="entry name" value="ZINC_FINGER_C2H2_2"/>
    <property type="match status" value="2"/>
</dbReference>
<evidence type="ECO:0000256" key="6">
    <source>
        <dbReference type="ARBA" id="ARBA00023015"/>
    </source>
</evidence>
<sequence length="593" mass="63926">METIMTSQAMAPAFFYYTPDSAAENRQHGHFNPHPGFQQHQMGMFPVVPTLPSTPMYSRPSSSCSQPAMPPNKIFASVPILPSSTLTPMASPQPIAHRPSIMLETEFNDDGYYPATPPLSSSGSVISSPGSCDILQTPLNPMFSGLDGFEVKEACDVETQLENFPNLDWSSCASPPMTPVYLQSQTQAPKLVSLNTNACDLLSTASCPSLSPSPSPYAPSVSSDDVDFCDPRNLTVGTVNSTLAPECSALPTLCAGDDEEHKFMLRGEVFVKSSAPAISPNASLEFNPQLPHGLPSFDDFSDLESEDDFVNGLVNLNGDNTVTQISRSRASSDAVSLGRSSYVCEDDLEDFEEGDSLGLDSLPSPADSCEDSDAHQNKRQRTSSDGSRKPVMTTAATESQNGSTEHQPASNQGSNSSEAKNNSGSNSGSENGAATTPVAAPTNRRGRKQSLTEDPSKTFVCELCNRRFRRQEHLKRHYRSLHTQEKPFECGECGKKFSRSDNLSQHARTHGSGAIVMNLIEDHDSMSGAPLHSAYGHHSMMTGAVVAARPDDYRTLGKVLFQVSADIPGSSSEYSSDEGSDHSDKKKRKRSES</sequence>
<feature type="region of interest" description="Disordered" evidence="11">
    <location>
        <begin position="567"/>
        <end position="593"/>
    </location>
</feature>
<dbReference type="FunFam" id="3.30.160.60:FF:000111">
    <property type="entry name" value="GLI family zinc finger 4"/>
    <property type="match status" value="1"/>
</dbReference>
<name>A0AAN6S183_9PEZI</name>
<evidence type="ECO:0000313" key="13">
    <source>
        <dbReference type="EMBL" id="KAK3936066.1"/>
    </source>
</evidence>
<feature type="compositionally biased region" description="Low complexity" evidence="11">
    <location>
        <begin position="413"/>
        <end position="434"/>
    </location>
</feature>
<dbReference type="FunFam" id="3.30.160.60:FF:000141">
    <property type="entry name" value="C2H2 zinc finger protein"/>
    <property type="match status" value="1"/>
</dbReference>
<dbReference type="GO" id="GO:0000785">
    <property type="term" value="C:chromatin"/>
    <property type="evidence" value="ECO:0007669"/>
    <property type="project" value="TreeGrafter"/>
</dbReference>
<dbReference type="InterPro" id="IPR013087">
    <property type="entry name" value="Znf_C2H2_type"/>
</dbReference>
<evidence type="ECO:0000256" key="9">
    <source>
        <dbReference type="ARBA" id="ARBA00023242"/>
    </source>
</evidence>
<evidence type="ECO:0000256" key="11">
    <source>
        <dbReference type="SAM" id="MobiDB-lite"/>
    </source>
</evidence>
<dbReference type="Proteomes" id="UP001303473">
    <property type="component" value="Unassembled WGS sequence"/>
</dbReference>
<dbReference type="PANTHER" id="PTHR40626:SF13">
    <property type="entry name" value="RESPIRATION FACTOR 2-RELATED"/>
    <property type="match status" value="1"/>
</dbReference>
<keyword evidence="6" id="KW-0805">Transcription regulation</keyword>
<evidence type="ECO:0000256" key="10">
    <source>
        <dbReference type="PROSITE-ProRule" id="PRU00042"/>
    </source>
</evidence>
<keyword evidence="14" id="KW-1185">Reference proteome</keyword>
<dbReference type="PROSITE" id="PS00028">
    <property type="entry name" value="ZINC_FINGER_C2H2_1"/>
    <property type="match status" value="2"/>
</dbReference>
<evidence type="ECO:0000256" key="8">
    <source>
        <dbReference type="ARBA" id="ARBA00023163"/>
    </source>
</evidence>
<reference evidence="14" key="1">
    <citation type="journal article" date="2023" name="Mol. Phylogenet. Evol.">
        <title>Genome-scale phylogeny and comparative genomics of the fungal order Sordariales.</title>
        <authorList>
            <person name="Hensen N."/>
            <person name="Bonometti L."/>
            <person name="Westerberg I."/>
            <person name="Brannstrom I.O."/>
            <person name="Guillou S."/>
            <person name="Cros-Aarteil S."/>
            <person name="Calhoun S."/>
            <person name="Haridas S."/>
            <person name="Kuo A."/>
            <person name="Mondo S."/>
            <person name="Pangilinan J."/>
            <person name="Riley R."/>
            <person name="LaButti K."/>
            <person name="Andreopoulos B."/>
            <person name="Lipzen A."/>
            <person name="Chen C."/>
            <person name="Yan M."/>
            <person name="Daum C."/>
            <person name="Ng V."/>
            <person name="Clum A."/>
            <person name="Steindorff A."/>
            <person name="Ohm R.A."/>
            <person name="Martin F."/>
            <person name="Silar P."/>
            <person name="Natvig D.O."/>
            <person name="Lalanne C."/>
            <person name="Gautier V."/>
            <person name="Ament-Velasquez S.L."/>
            <person name="Kruys A."/>
            <person name="Hutchinson M.I."/>
            <person name="Powell A.J."/>
            <person name="Barry K."/>
            <person name="Miller A.N."/>
            <person name="Grigoriev I.V."/>
            <person name="Debuchy R."/>
            <person name="Gladieux P."/>
            <person name="Hiltunen Thoren M."/>
            <person name="Johannesson H."/>
        </authorList>
    </citation>
    <scope>NUCLEOTIDE SEQUENCE [LARGE SCALE GENOMIC DNA]</scope>
    <source>
        <strain evidence="14">CBS 340.73</strain>
    </source>
</reference>
<evidence type="ECO:0000256" key="2">
    <source>
        <dbReference type="ARBA" id="ARBA00022723"/>
    </source>
</evidence>
<dbReference type="SMART" id="SM00355">
    <property type="entry name" value="ZnF_C2H2"/>
    <property type="match status" value="2"/>
</dbReference>
<keyword evidence="3" id="KW-0677">Repeat</keyword>
<dbReference type="PANTHER" id="PTHR40626">
    <property type="entry name" value="MIP31509P"/>
    <property type="match status" value="1"/>
</dbReference>
<keyword evidence="5" id="KW-0862">Zinc</keyword>
<dbReference type="InterPro" id="IPR051059">
    <property type="entry name" value="VerF-like"/>
</dbReference>
<dbReference type="GO" id="GO:0005634">
    <property type="term" value="C:nucleus"/>
    <property type="evidence" value="ECO:0007669"/>
    <property type="project" value="UniProtKB-SubCell"/>
</dbReference>
<evidence type="ECO:0000259" key="12">
    <source>
        <dbReference type="PROSITE" id="PS50157"/>
    </source>
</evidence>
<comment type="caution">
    <text evidence="13">The sequence shown here is derived from an EMBL/GenBank/DDBJ whole genome shotgun (WGS) entry which is preliminary data.</text>
</comment>
<dbReference type="InterPro" id="IPR036236">
    <property type="entry name" value="Znf_C2H2_sf"/>
</dbReference>
<dbReference type="Gene3D" id="3.30.160.60">
    <property type="entry name" value="Classic Zinc Finger"/>
    <property type="match status" value="2"/>
</dbReference>
<dbReference type="EMBL" id="MU853895">
    <property type="protein sequence ID" value="KAK3936066.1"/>
    <property type="molecule type" value="Genomic_DNA"/>
</dbReference>
<evidence type="ECO:0000256" key="7">
    <source>
        <dbReference type="ARBA" id="ARBA00023125"/>
    </source>
</evidence>
<keyword evidence="9" id="KW-0539">Nucleus</keyword>
<dbReference type="GO" id="GO:0000978">
    <property type="term" value="F:RNA polymerase II cis-regulatory region sequence-specific DNA binding"/>
    <property type="evidence" value="ECO:0007669"/>
    <property type="project" value="InterPro"/>
</dbReference>
<dbReference type="GO" id="GO:0008270">
    <property type="term" value="F:zinc ion binding"/>
    <property type="evidence" value="ECO:0007669"/>
    <property type="project" value="UniProtKB-KW"/>
</dbReference>
<feature type="compositionally biased region" description="Polar residues" evidence="11">
    <location>
        <begin position="394"/>
        <end position="412"/>
    </location>
</feature>
<feature type="domain" description="C2H2-type" evidence="12">
    <location>
        <begin position="459"/>
        <end position="487"/>
    </location>
</feature>
<dbReference type="SUPFAM" id="SSF57667">
    <property type="entry name" value="beta-beta-alpha zinc fingers"/>
    <property type="match status" value="1"/>
</dbReference>
<accession>A0AAN6S183</accession>
<evidence type="ECO:0000256" key="3">
    <source>
        <dbReference type="ARBA" id="ARBA00022737"/>
    </source>
</evidence>
<evidence type="ECO:0000256" key="4">
    <source>
        <dbReference type="ARBA" id="ARBA00022771"/>
    </source>
</evidence>
<keyword evidence="4 10" id="KW-0863">Zinc-finger</keyword>
<evidence type="ECO:0000256" key="5">
    <source>
        <dbReference type="ARBA" id="ARBA00022833"/>
    </source>
</evidence>